<reference evidence="1" key="1">
    <citation type="submission" date="2022-04" db="EMBL/GenBank/DDBJ databases">
        <title>Genome of the entomopathogenic fungus Entomophthora muscae.</title>
        <authorList>
            <person name="Elya C."/>
            <person name="Lovett B.R."/>
            <person name="Lee E."/>
            <person name="Macias A.M."/>
            <person name="Hajek A.E."/>
            <person name="De Bivort B.L."/>
            <person name="Kasson M.T."/>
            <person name="De Fine Licht H.H."/>
            <person name="Stajich J.E."/>
        </authorList>
    </citation>
    <scope>NUCLEOTIDE SEQUENCE</scope>
    <source>
        <strain evidence="1">Berkeley</strain>
    </source>
</reference>
<dbReference type="Proteomes" id="UP001165960">
    <property type="component" value="Unassembled WGS sequence"/>
</dbReference>
<evidence type="ECO:0000313" key="2">
    <source>
        <dbReference type="Proteomes" id="UP001165960"/>
    </source>
</evidence>
<comment type="caution">
    <text evidence="1">The sequence shown here is derived from an EMBL/GenBank/DDBJ whole genome shotgun (WGS) entry which is preliminary data.</text>
</comment>
<name>A0ACC2SQ84_9FUNG</name>
<gene>
    <name evidence="1" type="ORF">DSO57_1030369</name>
</gene>
<sequence>MAHLEALSLALYPTPTYSRCSMDHITHESSESALLSSPLPPAQREEAPSAPLP</sequence>
<accession>A0ACC2SQ84</accession>
<evidence type="ECO:0000313" key="1">
    <source>
        <dbReference type="EMBL" id="KAJ9064460.1"/>
    </source>
</evidence>
<dbReference type="EMBL" id="QTSX02004468">
    <property type="protein sequence ID" value="KAJ9064460.1"/>
    <property type="molecule type" value="Genomic_DNA"/>
</dbReference>
<protein>
    <submittedName>
        <fullName evidence="1">Uncharacterized protein</fullName>
    </submittedName>
</protein>
<organism evidence="1 2">
    <name type="scientific">Entomophthora muscae</name>
    <dbReference type="NCBI Taxonomy" id="34485"/>
    <lineage>
        <taxon>Eukaryota</taxon>
        <taxon>Fungi</taxon>
        <taxon>Fungi incertae sedis</taxon>
        <taxon>Zoopagomycota</taxon>
        <taxon>Entomophthoromycotina</taxon>
        <taxon>Entomophthoromycetes</taxon>
        <taxon>Entomophthorales</taxon>
        <taxon>Entomophthoraceae</taxon>
        <taxon>Entomophthora</taxon>
    </lineage>
</organism>
<keyword evidence="2" id="KW-1185">Reference proteome</keyword>
<proteinExistence type="predicted"/>